<proteinExistence type="predicted"/>
<evidence type="ECO:0000256" key="1">
    <source>
        <dbReference type="SAM" id="MobiDB-lite"/>
    </source>
</evidence>
<dbReference type="InterPro" id="IPR000387">
    <property type="entry name" value="Tyr_Pase_dom"/>
</dbReference>
<dbReference type="Gene3D" id="3.30.70.1690">
    <property type="match status" value="1"/>
</dbReference>
<organism evidence="3 4">
    <name type="scientific">Pseudomonas syringae pv. castaneae</name>
    <dbReference type="NCBI Taxonomy" id="264450"/>
    <lineage>
        <taxon>Bacteria</taxon>
        <taxon>Pseudomonadati</taxon>
        <taxon>Pseudomonadota</taxon>
        <taxon>Gammaproteobacteria</taxon>
        <taxon>Pseudomonadales</taxon>
        <taxon>Pseudomonadaceae</taxon>
        <taxon>Pseudomonas</taxon>
        <taxon>Pseudomonas syringae</taxon>
    </lineage>
</organism>
<evidence type="ECO:0000259" key="2">
    <source>
        <dbReference type="PROSITE" id="PS50056"/>
    </source>
</evidence>
<feature type="region of interest" description="Disordered" evidence="1">
    <location>
        <begin position="259"/>
        <end position="280"/>
    </location>
</feature>
<dbReference type="PROSITE" id="PS50056">
    <property type="entry name" value="TYR_PHOSPHATASE_2"/>
    <property type="match status" value="1"/>
</dbReference>
<gene>
    <name evidence="3" type="ORF">ALO79_100516</name>
</gene>
<dbReference type="EMBL" id="LJQD01000115">
    <property type="protein sequence ID" value="KPW98369.1"/>
    <property type="molecule type" value="Genomic_DNA"/>
</dbReference>
<dbReference type="Gene3D" id="3.90.190.10">
    <property type="entry name" value="Protein tyrosine phosphatase superfamily"/>
    <property type="match status" value="1"/>
</dbReference>
<dbReference type="SUPFAM" id="SSF52799">
    <property type="entry name" value="(Phosphotyrosine protein) phosphatases II"/>
    <property type="match status" value="1"/>
</dbReference>
<evidence type="ECO:0000313" key="4">
    <source>
        <dbReference type="Proteomes" id="UP000050381"/>
    </source>
</evidence>
<accession>A0A0P9PFY6</accession>
<sequence length="280" mass="31738">MNPCSSMTAHQANWKISVLRTVLFFLLTSIKKAGTRCTFPAVPVSPVWSKCNACMPPPKAPSWYWMYEKNLTRSLGAIHVLGDWATIGRTWVKVAMPSSPMSNLAQQPTVEIIHRKDAKHGLENPRKVVLKSPDISSEEDLVKSTGAGYLRLMVTDHMGPRSEDIDLFLAMERALPEHGRVHIHCGVRQGRTGIFIAMHDMLKNAHHVSFHDLIERQLAFNPGRALDFNKDVTHEGRANLRNDRLEFISLFYEYAKQNPKGAPRSWSEWLADPNPPCHQR</sequence>
<reference evidence="3 4" key="1">
    <citation type="submission" date="2015-09" db="EMBL/GenBank/DDBJ databases">
        <title>Genome announcement of multiple Pseudomonas syringae strains.</title>
        <authorList>
            <person name="Thakur S."/>
            <person name="Wang P.W."/>
            <person name="Gong Y."/>
            <person name="Weir B.S."/>
            <person name="Guttman D.S."/>
        </authorList>
    </citation>
    <scope>NUCLEOTIDE SEQUENCE [LARGE SCALE GENOMIC DNA]</scope>
    <source>
        <strain evidence="3 4">ICMP9419</strain>
    </source>
</reference>
<feature type="domain" description="Tyrosine specific protein phosphatases" evidence="2">
    <location>
        <begin position="166"/>
        <end position="232"/>
    </location>
</feature>
<dbReference type="PATRIC" id="fig|264450.4.peg.2332"/>
<evidence type="ECO:0000313" key="3">
    <source>
        <dbReference type="EMBL" id="KPW98369.1"/>
    </source>
</evidence>
<dbReference type="InterPro" id="IPR029021">
    <property type="entry name" value="Prot-tyrosine_phosphatase-like"/>
</dbReference>
<dbReference type="SMART" id="SM01301">
    <property type="entry name" value="PTPlike_phytase"/>
    <property type="match status" value="1"/>
</dbReference>
<protein>
    <submittedName>
        <fullName evidence="3">Protein-tyrosine-phosphatase putatively secreted as type III effector</fullName>
    </submittedName>
</protein>
<dbReference type="Proteomes" id="UP000050381">
    <property type="component" value="Unassembled WGS sequence"/>
</dbReference>
<name>A0A0P9PFY6_PSESX</name>
<dbReference type="AlphaFoldDB" id="A0A0P9PFY6"/>
<dbReference type="Pfam" id="PF14566">
    <property type="entry name" value="PTPlike_phytase"/>
    <property type="match status" value="1"/>
</dbReference>
<comment type="caution">
    <text evidence="3">The sequence shown here is derived from an EMBL/GenBank/DDBJ whole genome shotgun (WGS) entry which is preliminary data.</text>
</comment>